<evidence type="ECO:0000256" key="3">
    <source>
        <dbReference type="ARBA" id="ARBA00022840"/>
    </source>
</evidence>
<keyword evidence="2" id="KW-0418">Kinase</keyword>
<dbReference type="SUPFAM" id="SSF55060">
    <property type="entry name" value="GHMP Kinase, C-terminal domain"/>
    <property type="match status" value="1"/>
</dbReference>
<keyword evidence="3" id="KW-0067">ATP-binding</keyword>
<evidence type="ECO:0000256" key="2">
    <source>
        <dbReference type="ARBA" id="ARBA00022777"/>
    </source>
</evidence>
<dbReference type="InterPro" id="IPR020568">
    <property type="entry name" value="Ribosomal_Su5_D2-typ_SF"/>
</dbReference>
<accession>A0A6C2TXW9</accession>
<dbReference type="AlphaFoldDB" id="A0A6C2TXW9"/>
<protein>
    <recommendedName>
        <fullName evidence="4">GHMP kinase N-terminal domain-containing protein</fullName>
    </recommendedName>
</protein>
<feature type="domain" description="GHMP kinase N-terminal" evidence="4">
    <location>
        <begin position="95"/>
        <end position="175"/>
    </location>
</feature>
<dbReference type="Proteomes" id="UP000366872">
    <property type="component" value="Unassembled WGS sequence"/>
</dbReference>
<dbReference type="Gene3D" id="3.30.230.120">
    <property type="match status" value="1"/>
</dbReference>
<evidence type="ECO:0000313" key="6">
    <source>
        <dbReference type="Proteomes" id="UP000366872"/>
    </source>
</evidence>
<keyword evidence="2" id="KW-0808">Transferase</keyword>
<dbReference type="PANTHER" id="PTHR38710">
    <property type="entry name" value="WITH PUTATIVE URIDYL PYROPHOSPHORYLASE-RELATED"/>
    <property type="match status" value="1"/>
</dbReference>
<proteinExistence type="predicted"/>
<dbReference type="GO" id="GO:0005524">
    <property type="term" value="F:ATP binding"/>
    <property type="evidence" value="ECO:0007669"/>
    <property type="project" value="UniProtKB-KW"/>
</dbReference>
<dbReference type="InterPro" id="IPR036554">
    <property type="entry name" value="GHMP_kinase_C_sf"/>
</dbReference>
<keyword evidence="1" id="KW-0547">Nucleotide-binding</keyword>
<dbReference type="GO" id="GO:0016301">
    <property type="term" value="F:kinase activity"/>
    <property type="evidence" value="ECO:0007669"/>
    <property type="project" value="UniProtKB-KW"/>
</dbReference>
<dbReference type="Pfam" id="PF00288">
    <property type="entry name" value="GHMP_kinases_N"/>
    <property type="match status" value="1"/>
</dbReference>
<dbReference type="InterPro" id="IPR006204">
    <property type="entry name" value="GHMP_kinase_N_dom"/>
</dbReference>
<evidence type="ECO:0000259" key="4">
    <source>
        <dbReference type="Pfam" id="PF00288"/>
    </source>
</evidence>
<evidence type="ECO:0000313" key="5">
    <source>
        <dbReference type="EMBL" id="VGO12181.1"/>
    </source>
</evidence>
<sequence>MENNGIIRSRAYSRAGFIGNPSDGYNGKTISFTFDNFYAETVMYEAPYIELLPNRRDRSIYRTLDDLEQNVRECGYYGGIRLLQASLKRFHEYCRSKGIDVSGKGFAMRYFSNIPHHVGMAGSSAIITACFRGLMQFYGVDIPKPEMANIILSVETDELGIGAGLQDRVAQVYQGLTYMDFDKAAMKAQGFGNYEPLDPSLLPNIYIAYKRELSEGSEVFHNDIRARYNMGDQQVVDAMETWAGLADQVRDALLSGNSGVVGELLNANFDLRRRIYNIHPDNIAMVEAARSVGASAKFTGSGGAIVGTYADDAMFDQLKSVLEPLRISILKPNIV</sequence>
<dbReference type="InterPro" id="IPR053034">
    <property type="entry name" value="Glucuronokinase-like"/>
</dbReference>
<reference evidence="5 6" key="1">
    <citation type="submission" date="2019-04" db="EMBL/GenBank/DDBJ databases">
        <authorList>
            <person name="Van Vliet M D."/>
        </authorList>
    </citation>
    <scope>NUCLEOTIDE SEQUENCE [LARGE SCALE GENOMIC DNA]</scope>
    <source>
        <strain evidence="5 6">F1</strain>
    </source>
</reference>
<gene>
    <name evidence="5" type="ORF">PDESU_00732</name>
</gene>
<organism evidence="5 6">
    <name type="scientific">Pontiella desulfatans</name>
    <dbReference type="NCBI Taxonomy" id="2750659"/>
    <lineage>
        <taxon>Bacteria</taxon>
        <taxon>Pseudomonadati</taxon>
        <taxon>Kiritimatiellota</taxon>
        <taxon>Kiritimatiellia</taxon>
        <taxon>Kiritimatiellales</taxon>
        <taxon>Pontiellaceae</taxon>
        <taxon>Pontiella</taxon>
    </lineage>
</organism>
<evidence type="ECO:0000256" key="1">
    <source>
        <dbReference type="ARBA" id="ARBA00022741"/>
    </source>
</evidence>
<dbReference type="PANTHER" id="PTHR38710:SF1">
    <property type="entry name" value="WITH PUTATIVE URIDYL PYROPHOSPHORYLASE-RELATED"/>
    <property type="match status" value="1"/>
</dbReference>
<dbReference type="RefSeq" id="WP_136077875.1">
    <property type="nucleotide sequence ID" value="NZ_CAAHFG010000001.1"/>
</dbReference>
<name>A0A6C2TXW9_PONDE</name>
<dbReference type="SUPFAM" id="SSF54211">
    <property type="entry name" value="Ribosomal protein S5 domain 2-like"/>
    <property type="match status" value="1"/>
</dbReference>
<keyword evidence="6" id="KW-1185">Reference proteome</keyword>
<dbReference type="PRINTS" id="PR00959">
    <property type="entry name" value="MEVGALKINASE"/>
</dbReference>
<dbReference type="EMBL" id="CAAHFG010000001">
    <property type="protein sequence ID" value="VGO12181.1"/>
    <property type="molecule type" value="Genomic_DNA"/>
</dbReference>